<evidence type="ECO:0000256" key="2">
    <source>
        <dbReference type="ARBA" id="ARBA00023015"/>
    </source>
</evidence>
<evidence type="ECO:0000256" key="4">
    <source>
        <dbReference type="ARBA" id="ARBA00023163"/>
    </source>
</evidence>
<dbReference type="Gene3D" id="3.40.190.10">
    <property type="entry name" value="Periplasmic binding protein-like II"/>
    <property type="match status" value="2"/>
</dbReference>
<dbReference type="PROSITE" id="PS50931">
    <property type="entry name" value="HTH_LYSR"/>
    <property type="match status" value="1"/>
</dbReference>
<evidence type="ECO:0000313" key="7">
    <source>
        <dbReference type="Proteomes" id="UP001589747"/>
    </source>
</evidence>
<organism evidence="6 7">
    <name type="scientific">Paenibacillus aurantiacus</name>
    <dbReference type="NCBI Taxonomy" id="1936118"/>
    <lineage>
        <taxon>Bacteria</taxon>
        <taxon>Bacillati</taxon>
        <taxon>Bacillota</taxon>
        <taxon>Bacilli</taxon>
        <taxon>Bacillales</taxon>
        <taxon>Paenibacillaceae</taxon>
        <taxon>Paenibacillus</taxon>
    </lineage>
</organism>
<keyword evidence="7" id="KW-1185">Reference proteome</keyword>
<dbReference type="InterPro" id="IPR050950">
    <property type="entry name" value="HTH-type_LysR_regulators"/>
</dbReference>
<dbReference type="EMBL" id="JBHMDO010000031">
    <property type="protein sequence ID" value="MFB9327837.1"/>
    <property type="molecule type" value="Genomic_DNA"/>
</dbReference>
<dbReference type="InterPro" id="IPR005119">
    <property type="entry name" value="LysR_subst-bd"/>
</dbReference>
<dbReference type="RefSeq" id="WP_377496853.1">
    <property type="nucleotide sequence ID" value="NZ_JBHMDO010000031.1"/>
</dbReference>
<evidence type="ECO:0000313" key="6">
    <source>
        <dbReference type="EMBL" id="MFB9327837.1"/>
    </source>
</evidence>
<gene>
    <name evidence="6" type="ORF">ACFFSY_18070</name>
</gene>
<keyword evidence="4" id="KW-0804">Transcription</keyword>
<comment type="similarity">
    <text evidence="1">Belongs to the LysR transcriptional regulatory family.</text>
</comment>
<accession>A0ABV5KRH7</accession>
<evidence type="ECO:0000259" key="5">
    <source>
        <dbReference type="PROSITE" id="PS50931"/>
    </source>
</evidence>
<protein>
    <submittedName>
        <fullName evidence="6">LysR family transcriptional regulator</fullName>
    </submittedName>
</protein>
<dbReference type="SUPFAM" id="SSF53850">
    <property type="entry name" value="Periplasmic binding protein-like II"/>
    <property type="match status" value="1"/>
</dbReference>
<dbReference type="InterPro" id="IPR036388">
    <property type="entry name" value="WH-like_DNA-bd_sf"/>
</dbReference>
<dbReference type="PANTHER" id="PTHR30419:SF25">
    <property type="entry name" value="HTH-TYPE TRANSCRIPTIONAL REGULATOR YTLI"/>
    <property type="match status" value="1"/>
</dbReference>
<keyword evidence="2" id="KW-0805">Transcription regulation</keyword>
<proteinExistence type="inferred from homology"/>
<dbReference type="Proteomes" id="UP001589747">
    <property type="component" value="Unassembled WGS sequence"/>
</dbReference>
<evidence type="ECO:0000256" key="1">
    <source>
        <dbReference type="ARBA" id="ARBA00009437"/>
    </source>
</evidence>
<evidence type="ECO:0000256" key="3">
    <source>
        <dbReference type="ARBA" id="ARBA00023125"/>
    </source>
</evidence>
<dbReference type="CDD" id="cd05466">
    <property type="entry name" value="PBP2_LTTR_substrate"/>
    <property type="match status" value="1"/>
</dbReference>
<comment type="caution">
    <text evidence="6">The sequence shown here is derived from an EMBL/GenBank/DDBJ whole genome shotgun (WGS) entry which is preliminary data.</text>
</comment>
<dbReference type="PRINTS" id="PR00039">
    <property type="entry name" value="HTHLYSR"/>
</dbReference>
<feature type="domain" description="HTH lysR-type" evidence="5">
    <location>
        <begin position="1"/>
        <end position="57"/>
    </location>
</feature>
<dbReference type="SUPFAM" id="SSF46785">
    <property type="entry name" value="Winged helix' DNA-binding domain"/>
    <property type="match status" value="1"/>
</dbReference>
<sequence length="296" mass="32769">MDTKALVTFQTIVKQGSFIRAAQELNYAQSTITMQMQKLESDLGVQLLERGKELALTEAGRLFYDESALILKRMERLQSSLSDLQSGEAGHVRLGVTEPTASYRLPRLLGSFIDKYPNIRIAVEISSSAVLCEKILKGELDFALGTAPGIGNELYFEPLFHETFVVLLPDDHPLARQEEIDPEDLQGHRLLVTSATCPYRRKLEVVLQARGSVTLDTMEIGSMTALKHYVECGLGIALVPEIVVEPAAKGTVVRPIDVSLVHMTIGMSCKASAYPLQMASQRLFQYLARELSKTNE</sequence>
<dbReference type="InterPro" id="IPR036390">
    <property type="entry name" value="WH_DNA-bd_sf"/>
</dbReference>
<reference evidence="6 7" key="1">
    <citation type="submission" date="2024-09" db="EMBL/GenBank/DDBJ databases">
        <authorList>
            <person name="Sun Q."/>
            <person name="Mori K."/>
        </authorList>
    </citation>
    <scope>NUCLEOTIDE SEQUENCE [LARGE SCALE GENOMIC DNA]</scope>
    <source>
        <strain evidence="6 7">TISTR 2452</strain>
    </source>
</reference>
<dbReference type="Pfam" id="PF03466">
    <property type="entry name" value="LysR_substrate"/>
    <property type="match status" value="1"/>
</dbReference>
<name>A0ABV5KRH7_9BACL</name>
<dbReference type="Gene3D" id="1.10.10.10">
    <property type="entry name" value="Winged helix-like DNA-binding domain superfamily/Winged helix DNA-binding domain"/>
    <property type="match status" value="1"/>
</dbReference>
<dbReference type="InterPro" id="IPR000847">
    <property type="entry name" value="LysR_HTH_N"/>
</dbReference>
<dbReference type="Pfam" id="PF00126">
    <property type="entry name" value="HTH_1"/>
    <property type="match status" value="1"/>
</dbReference>
<keyword evidence="3" id="KW-0238">DNA-binding</keyword>
<dbReference type="PANTHER" id="PTHR30419">
    <property type="entry name" value="HTH-TYPE TRANSCRIPTIONAL REGULATOR YBHD"/>
    <property type="match status" value="1"/>
</dbReference>